<dbReference type="InterPro" id="IPR017740">
    <property type="entry name" value="TssA-like"/>
</dbReference>
<dbReference type="InterPro" id="IPR010657">
    <property type="entry name" value="ImpA_N"/>
</dbReference>
<dbReference type="PANTHER" id="PTHR37951">
    <property type="entry name" value="CYTOPLASMIC PROTEIN-RELATED"/>
    <property type="match status" value="1"/>
</dbReference>
<evidence type="ECO:0000313" key="3">
    <source>
        <dbReference type="EMBL" id="MFC4362774.1"/>
    </source>
</evidence>
<dbReference type="Proteomes" id="UP001595840">
    <property type="component" value="Unassembled WGS sequence"/>
</dbReference>
<feature type="region of interest" description="Disordered" evidence="1">
    <location>
        <begin position="274"/>
        <end position="297"/>
    </location>
</feature>
<accession>A0ABV8V5N1</accession>
<comment type="caution">
    <text evidence="3">The sequence shown here is derived from an EMBL/GenBank/DDBJ whole genome shotgun (WGS) entry which is preliminary data.</text>
</comment>
<dbReference type="Pfam" id="PF06812">
    <property type="entry name" value="ImpA_N"/>
    <property type="match status" value="1"/>
</dbReference>
<sequence length="412" mass="45248">MSLDHVIDLDSLQKPISEASPQGADLRTDRSPTSAFYAIKDARNAARAAERSALFDDNVDLLAPWKDVARLAPDILANISKDLEVSAWYTEALIRLHGLAGLRDGLALIKHLVTEYWDGLYPQPDEDGMETKVAPLTGLNGDGGDGTLLAPLRNMPITLEDAGGLFSFWQYQQARDADRIVDEDEKSERIDAMGYSLKNITDTILSTSVNDSVAIVDTLEECLDYFKSTQAALRQNCDKFAPPSTNISNLLEELLRTTRFMYKEKLEENEALVNASNATEQENSAEGAPDMDTGTPGVKVVQGPIADREDALRRLEEVAAYFRRYEPHTPIGPSLERLVSWGRMTVSELMMQLLPEESARGLFSQLTGVKLDGSDTSTYVAPPKAKPTVSTENKPAVPASQPAEPETGKMGW</sequence>
<gene>
    <name evidence="3" type="primary">tssA</name>
    <name evidence="3" type="ORF">ACFOX3_10690</name>
</gene>
<evidence type="ECO:0000259" key="2">
    <source>
        <dbReference type="Pfam" id="PF06812"/>
    </source>
</evidence>
<evidence type="ECO:0000313" key="4">
    <source>
        <dbReference type="Proteomes" id="UP001595840"/>
    </source>
</evidence>
<feature type="region of interest" description="Disordered" evidence="1">
    <location>
        <begin position="374"/>
        <end position="412"/>
    </location>
</feature>
<dbReference type="NCBIfam" id="TIGR03363">
    <property type="entry name" value="VI_chp_8"/>
    <property type="match status" value="1"/>
</dbReference>
<dbReference type="PANTHER" id="PTHR37951:SF1">
    <property type="entry name" value="TYPE VI SECRETION SYSTEM COMPONENT TSSA1"/>
    <property type="match status" value="1"/>
</dbReference>
<organism evidence="3 4">
    <name type="scientific">Simiduia curdlanivorans</name>
    <dbReference type="NCBI Taxonomy" id="1492769"/>
    <lineage>
        <taxon>Bacteria</taxon>
        <taxon>Pseudomonadati</taxon>
        <taxon>Pseudomonadota</taxon>
        <taxon>Gammaproteobacteria</taxon>
        <taxon>Cellvibrionales</taxon>
        <taxon>Cellvibrionaceae</taxon>
        <taxon>Simiduia</taxon>
    </lineage>
</organism>
<proteinExistence type="predicted"/>
<reference evidence="4" key="1">
    <citation type="journal article" date="2019" name="Int. J. Syst. Evol. Microbiol.">
        <title>The Global Catalogue of Microorganisms (GCM) 10K type strain sequencing project: providing services to taxonomists for standard genome sequencing and annotation.</title>
        <authorList>
            <consortium name="The Broad Institute Genomics Platform"/>
            <consortium name="The Broad Institute Genome Sequencing Center for Infectious Disease"/>
            <person name="Wu L."/>
            <person name="Ma J."/>
        </authorList>
    </citation>
    <scope>NUCLEOTIDE SEQUENCE [LARGE SCALE GENOMIC DNA]</scope>
    <source>
        <strain evidence="4">CECT 8570</strain>
    </source>
</reference>
<feature type="domain" description="ImpA N-terminal" evidence="2">
    <location>
        <begin position="14"/>
        <end position="140"/>
    </location>
</feature>
<protein>
    <submittedName>
        <fullName evidence="3">Type VI secretion system protein TssA</fullName>
    </submittedName>
</protein>
<feature type="compositionally biased region" description="Polar residues" evidence="1">
    <location>
        <begin position="274"/>
        <end position="284"/>
    </location>
</feature>
<name>A0ABV8V5N1_9GAMM</name>
<dbReference type="RefSeq" id="WP_290264225.1">
    <property type="nucleotide sequence ID" value="NZ_JAUFQG010000006.1"/>
</dbReference>
<evidence type="ECO:0000256" key="1">
    <source>
        <dbReference type="SAM" id="MobiDB-lite"/>
    </source>
</evidence>
<keyword evidence="4" id="KW-1185">Reference proteome</keyword>
<dbReference type="EMBL" id="JBHSCX010000009">
    <property type="protein sequence ID" value="MFC4362774.1"/>
    <property type="molecule type" value="Genomic_DNA"/>
</dbReference>